<dbReference type="RefSeq" id="WP_350240774.1">
    <property type="nucleotide sequence ID" value="NZ_CP158296.1"/>
</dbReference>
<organism evidence="2">
    <name type="scientific">Deinococcus sonorensis KR-87</name>
    <dbReference type="NCBI Taxonomy" id="694439"/>
    <lineage>
        <taxon>Bacteria</taxon>
        <taxon>Thermotogati</taxon>
        <taxon>Deinococcota</taxon>
        <taxon>Deinococci</taxon>
        <taxon>Deinococcales</taxon>
        <taxon>Deinococcaceae</taxon>
        <taxon>Deinococcus</taxon>
    </lineage>
</organism>
<geneLocation type="plasmid" evidence="2">
    <name>pDson04</name>
</geneLocation>
<accession>A0AAU7U4G6</accession>
<dbReference type="AlphaFoldDB" id="A0AAU7U4G6"/>
<protein>
    <submittedName>
        <fullName evidence="2">Uncharacterized protein</fullName>
    </submittedName>
</protein>
<evidence type="ECO:0000313" key="2">
    <source>
        <dbReference type="EMBL" id="XBV83351.1"/>
    </source>
</evidence>
<reference evidence="2" key="1">
    <citation type="submission" date="2024-06" db="EMBL/GenBank/DDBJ databases">
        <title>Draft Genome Sequence of Deinococcus sonorensis Type Strain KR-87, a Biofilm Producing Representative of the Genus Deinococcus.</title>
        <authorList>
            <person name="Boren L.S."/>
            <person name="Grosso R.A."/>
            <person name="Hugenberg-Cox A.N."/>
            <person name="Hill J.T.E."/>
            <person name="Albert C.M."/>
            <person name="Tuohy J.M."/>
        </authorList>
    </citation>
    <scope>NUCLEOTIDE SEQUENCE</scope>
    <source>
        <strain evidence="2">KR-87</strain>
        <plasmid evidence="2">pDson04</plasmid>
    </source>
</reference>
<evidence type="ECO:0000256" key="1">
    <source>
        <dbReference type="SAM" id="SignalP"/>
    </source>
</evidence>
<sequence>MNPLPFLPARVALSLLTATALAMGITASVQASARTASAAPPVVGTWNATFNDHGRLNPVLMLFHADGTLLMSGVNGDGTSLTLGQWRAAQNGAVAFEARILGAEKGRYVGQIHLRGSATPNGNRLIGTLGGEAVEPGGKVLFAWKGEAIKAFRVAPTAGQ</sequence>
<proteinExistence type="predicted"/>
<keyword evidence="1" id="KW-0732">Signal</keyword>
<feature type="chain" id="PRO_5043616471" evidence="1">
    <location>
        <begin position="23"/>
        <end position="160"/>
    </location>
</feature>
<gene>
    <name evidence="2" type="ORF">ABOD76_01085</name>
</gene>
<dbReference type="KEGG" id="dsc:ABOD76_01085"/>
<feature type="signal peptide" evidence="1">
    <location>
        <begin position="1"/>
        <end position="22"/>
    </location>
</feature>
<name>A0AAU7U4G6_9DEIO</name>
<dbReference type="EMBL" id="CP158296">
    <property type="protein sequence ID" value="XBV83351.1"/>
    <property type="molecule type" value="Genomic_DNA"/>
</dbReference>
<keyword evidence="2" id="KW-0614">Plasmid</keyword>